<name>A0A4Z2I2F8_9TELE</name>
<evidence type="ECO:0000313" key="3">
    <source>
        <dbReference type="Proteomes" id="UP000314294"/>
    </source>
</evidence>
<gene>
    <name evidence="2" type="ORF">EYF80_018328</name>
</gene>
<evidence type="ECO:0000256" key="1">
    <source>
        <dbReference type="SAM" id="MobiDB-lite"/>
    </source>
</evidence>
<protein>
    <submittedName>
        <fullName evidence="2">Uncharacterized protein</fullName>
    </submittedName>
</protein>
<sequence length="81" mass="8840">MKSEVMSKGWIWVSYMATVTPFWWSVDSSVSVCCARHTHVVPFSRTAKMALSGLVERPDRFSPSCSASTTDSASTPGHGVE</sequence>
<dbReference type="AlphaFoldDB" id="A0A4Z2I2F8"/>
<proteinExistence type="predicted"/>
<feature type="region of interest" description="Disordered" evidence="1">
    <location>
        <begin position="58"/>
        <end position="81"/>
    </location>
</feature>
<keyword evidence="3" id="KW-1185">Reference proteome</keyword>
<dbReference type="EMBL" id="SRLO01000149">
    <property type="protein sequence ID" value="TNN71494.1"/>
    <property type="molecule type" value="Genomic_DNA"/>
</dbReference>
<evidence type="ECO:0000313" key="2">
    <source>
        <dbReference type="EMBL" id="TNN71494.1"/>
    </source>
</evidence>
<feature type="compositionally biased region" description="Low complexity" evidence="1">
    <location>
        <begin position="62"/>
        <end position="81"/>
    </location>
</feature>
<organism evidence="2 3">
    <name type="scientific">Liparis tanakae</name>
    <name type="common">Tanaka's snailfish</name>
    <dbReference type="NCBI Taxonomy" id="230148"/>
    <lineage>
        <taxon>Eukaryota</taxon>
        <taxon>Metazoa</taxon>
        <taxon>Chordata</taxon>
        <taxon>Craniata</taxon>
        <taxon>Vertebrata</taxon>
        <taxon>Euteleostomi</taxon>
        <taxon>Actinopterygii</taxon>
        <taxon>Neopterygii</taxon>
        <taxon>Teleostei</taxon>
        <taxon>Neoteleostei</taxon>
        <taxon>Acanthomorphata</taxon>
        <taxon>Eupercaria</taxon>
        <taxon>Perciformes</taxon>
        <taxon>Cottioidei</taxon>
        <taxon>Cottales</taxon>
        <taxon>Liparidae</taxon>
        <taxon>Liparis</taxon>
    </lineage>
</organism>
<comment type="caution">
    <text evidence="2">The sequence shown here is derived from an EMBL/GenBank/DDBJ whole genome shotgun (WGS) entry which is preliminary data.</text>
</comment>
<reference evidence="2 3" key="1">
    <citation type="submission" date="2019-03" db="EMBL/GenBank/DDBJ databases">
        <title>First draft genome of Liparis tanakae, snailfish: a comprehensive survey of snailfish specific genes.</title>
        <authorList>
            <person name="Kim W."/>
            <person name="Song I."/>
            <person name="Jeong J.-H."/>
            <person name="Kim D."/>
            <person name="Kim S."/>
            <person name="Ryu S."/>
            <person name="Song J.Y."/>
            <person name="Lee S.K."/>
        </authorList>
    </citation>
    <scope>NUCLEOTIDE SEQUENCE [LARGE SCALE GENOMIC DNA]</scope>
    <source>
        <tissue evidence="2">Muscle</tissue>
    </source>
</reference>
<dbReference type="Proteomes" id="UP000314294">
    <property type="component" value="Unassembled WGS sequence"/>
</dbReference>
<accession>A0A4Z2I2F8</accession>